<organism evidence="2 3">
    <name type="scientific">Amycolatopsis heterodermiae</name>
    <dbReference type="NCBI Taxonomy" id="3110235"/>
    <lineage>
        <taxon>Bacteria</taxon>
        <taxon>Bacillati</taxon>
        <taxon>Actinomycetota</taxon>
        <taxon>Actinomycetes</taxon>
        <taxon>Pseudonocardiales</taxon>
        <taxon>Pseudonocardiaceae</taxon>
        <taxon>Amycolatopsis</taxon>
    </lineage>
</organism>
<keyword evidence="3" id="KW-1185">Reference proteome</keyword>
<evidence type="ECO:0000313" key="2">
    <source>
        <dbReference type="EMBL" id="MEA5367554.1"/>
    </source>
</evidence>
<name>A0ABU5RPD2_9PSEU</name>
<comment type="caution">
    <text evidence="2">The sequence shown here is derived from an EMBL/GenBank/DDBJ whole genome shotgun (WGS) entry which is preliminary data.</text>
</comment>
<sequence>MTSWQEFREQSPSLASRVHARFTAEKSHVLATLRRDGSPRVSGSEVDFHGEEAYIGSMLDARKAQDLQRDNRFAIHAYPGIEEGGDAKLAGVVAELTDKAEIAALQGNDEPCHLFRLGLREVVLTWVADDTLFAESWREGKGTVKFARPGNGPAEVVE</sequence>
<protein>
    <submittedName>
        <fullName evidence="2">Pyridoxamine 5'-phosphate oxidase family protein</fullName>
    </submittedName>
</protein>
<dbReference type="RefSeq" id="WP_323337649.1">
    <property type="nucleotide sequence ID" value="NZ_JAYFSI010000024.1"/>
</dbReference>
<gene>
    <name evidence="2" type="ORF">VA596_49045</name>
</gene>
<dbReference type="PANTHER" id="PTHR35176">
    <property type="entry name" value="HEME OXYGENASE HI_0854-RELATED"/>
    <property type="match status" value="1"/>
</dbReference>
<dbReference type="EMBL" id="JAYFSI010000024">
    <property type="protein sequence ID" value="MEA5367554.1"/>
    <property type="molecule type" value="Genomic_DNA"/>
</dbReference>
<reference evidence="2 3" key="1">
    <citation type="submission" date="2023-12" db="EMBL/GenBank/DDBJ databases">
        <title>Amycolatopsis sp. V23-08.</title>
        <authorList>
            <person name="Somphong A."/>
        </authorList>
    </citation>
    <scope>NUCLEOTIDE SEQUENCE [LARGE SCALE GENOMIC DNA]</scope>
    <source>
        <strain evidence="2 3">V23-08</strain>
    </source>
</reference>
<dbReference type="Gene3D" id="2.30.110.10">
    <property type="entry name" value="Electron Transport, Fmn-binding Protein, Chain A"/>
    <property type="match status" value="1"/>
</dbReference>
<proteinExistence type="predicted"/>
<dbReference type="Proteomes" id="UP001304298">
    <property type="component" value="Unassembled WGS sequence"/>
</dbReference>
<dbReference type="InterPro" id="IPR012349">
    <property type="entry name" value="Split_barrel_FMN-bd"/>
</dbReference>
<dbReference type="SUPFAM" id="SSF50475">
    <property type="entry name" value="FMN-binding split barrel"/>
    <property type="match status" value="1"/>
</dbReference>
<evidence type="ECO:0000313" key="3">
    <source>
        <dbReference type="Proteomes" id="UP001304298"/>
    </source>
</evidence>
<dbReference type="PANTHER" id="PTHR35176:SF6">
    <property type="entry name" value="HEME OXYGENASE HI_0854-RELATED"/>
    <property type="match status" value="1"/>
</dbReference>
<accession>A0ABU5RPD2</accession>
<keyword evidence="1" id="KW-0560">Oxidoreductase</keyword>
<evidence type="ECO:0000256" key="1">
    <source>
        <dbReference type="ARBA" id="ARBA00023002"/>
    </source>
</evidence>
<dbReference type="InterPro" id="IPR052019">
    <property type="entry name" value="F420H2_bilvrd_red/Heme_oxyg"/>
</dbReference>